<feature type="compositionally biased region" description="Basic and acidic residues" evidence="1">
    <location>
        <begin position="42"/>
        <end position="51"/>
    </location>
</feature>
<comment type="caution">
    <text evidence="2">The sequence shown here is derived from an EMBL/GenBank/DDBJ whole genome shotgun (WGS) entry which is preliminary data.</text>
</comment>
<name>A0A6L2N033_TANCI</name>
<proteinExistence type="predicted"/>
<organism evidence="2">
    <name type="scientific">Tanacetum cinerariifolium</name>
    <name type="common">Dalmatian daisy</name>
    <name type="synonym">Chrysanthemum cinerariifolium</name>
    <dbReference type="NCBI Taxonomy" id="118510"/>
    <lineage>
        <taxon>Eukaryota</taxon>
        <taxon>Viridiplantae</taxon>
        <taxon>Streptophyta</taxon>
        <taxon>Embryophyta</taxon>
        <taxon>Tracheophyta</taxon>
        <taxon>Spermatophyta</taxon>
        <taxon>Magnoliopsida</taxon>
        <taxon>eudicotyledons</taxon>
        <taxon>Gunneridae</taxon>
        <taxon>Pentapetalae</taxon>
        <taxon>asterids</taxon>
        <taxon>campanulids</taxon>
        <taxon>Asterales</taxon>
        <taxon>Asteraceae</taxon>
        <taxon>Asteroideae</taxon>
        <taxon>Anthemideae</taxon>
        <taxon>Anthemidinae</taxon>
        <taxon>Tanacetum</taxon>
    </lineage>
</organism>
<accession>A0A6L2N033</accession>
<feature type="compositionally biased region" description="Basic and acidic residues" evidence="1">
    <location>
        <begin position="1"/>
        <end position="17"/>
    </location>
</feature>
<reference evidence="2" key="1">
    <citation type="journal article" date="2019" name="Sci. Rep.">
        <title>Draft genome of Tanacetum cinerariifolium, the natural source of mosquito coil.</title>
        <authorList>
            <person name="Yamashiro T."/>
            <person name="Shiraishi A."/>
            <person name="Satake H."/>
            <person name="Nakayama K."/>
        </authorList>
    </citation>
    <scope>NUCLEOTIDE SEQUENCE</scope>
</reference>
<evidence type="ECO:0000256" key="1">
    <source>
        <dbReference type="SAM" id="MobiDB-lite"/>
    </source>
</evidence>
<gene>
    <name evidence="2" type="ORF">Tci_051546</name>
</gene>
<protein>
    <submittedName>
        <fullName evidence="2">Uncharacterized protein</fullName>
    </submittedName>
</protein>
<dbReference type="EMBL" id="BKCJ010007900">
    <property type="protein sequence ID" value="GEU79568.1"/>
    <property type="molecule type" value="Genomic_DNA"/>
</dbReference>
<evidence type="ECO:0000313" key="2">
    <source>
        <dbReference type="EMBL" id="GEU79568.1"/>
    </source>
</evidence>
<feature type="region of interest" description="Disordered" evidence="1">
    <location>
        <begin position="1"/>
        <end position="119"/>
    </location>
</feature>
<dbReference type="AlphaFoldDB" id="A0A6L2N033"/>
<sequence length="377" mass="42579">MVSKHDQKIADEKEGKKITASAKQPKSKPAIEKSSKPAPTPKPKETNERSSKAFTAKPPKPKPAKEKLTKTTPPQQVGKGKIAKVHKVKSPLQLVDKPGEEPAQLEPEPELKHQGEGEKDDMECAIQIKATQLVLVVERKIKARLDTGRTLASRPLPELVVMDEDQARPDPGESRGVLAGPDLESMHDEFMANLYPKRVEDFQLSIESYQKQLNLTKSGWDAKGFEYKHDYTIIESPRAVVFPVDNNEQKIMRFNEFTNSVMKIRVIPKYHSEDGNPARPNIKQAIGRSDTYNRNPVKEILLKIESTRSQVGPHRIWSKDRDGDTSFQWSLFHKSVLILDRIKVKGTSRTMNNQAFTIKRSMSMLVQFSQAQDGETP</sequence>